<dbReference type="GO" id="GO:0005524">
    <property type="term" value="F:ATP binding"/>
    <property type="evidence" value="ECO:0007669"/>
    <property type="project" value="UniProtKB-KW"/>
</dbReference>
<dbReference type="InterPro" id="IPR006116">
    <property type="entry name" value="NT_2-5OAS_ClassI-CCAase"/>
</dbReference>
<organism evidence="12 13">
    <name type="scientific">Brachypodius melanocephalos</name>
    <name type="common">black-headed bulbul</name>
    <dbReference type="NCBI Taxonomy" id="3235156"/>
    <lineage>
        <taxon>Eukaryota</taxon>
        <taxon>Metazoa</taxon>
        <taxon>Chordata</taxon>
        <taxon>Craniata</taxon>
        <taxon>Vertebrata</taxon>
        <taxon>Euteleostomi</taxon>
        <taxon>Archelosauria</taxon>
        <taxon>Archosauria</taxon>
        <taxon>Dinosauria</taxon>
        <taxon>Saurischia</taxon>
        <taxon>Theropoda</taxon>
        <taxon>Coelurosauria</taxon>
        <taxon>Aves</taxon>
        <taxon>Neognathae</taxon>
        <taxon>Neoaves</taxon>
        <taxon>Telluraves</taxon>
        <taxon>Australaves</taxon>
        <taxon>Passeriformes</taxon>
        <taxon>Sylvioidea</taxon>
        <taxon>Pycnonotidae</taxon>
        <taxon>Brachypodius</taxon>
    </lineage>
</organism>
<dbReference type="Gene3D" id="3.10.20.90">
    <property type="entry name" value="Phosphatidylinositol 3-kinase Catalytic Subunit, Chain A, domain 1"/>
    <property type="match status" value="2"/>
</dbReference>
<comment type="catalytic activity">
    <reaction evidence="1">
        <text>3 ATP = 5'-triphosphoadenylyl-(2'-&gt;5')-adenylyl-(2'-&gt;5')-adenosine + 2 diphosphate</text>
        <dbReference type="Rhea" id="RHEA:34407"/>
        <dbReference type="ChEBI" id="CHEBI:30616"/>
        <dbReference type="ChEBI" id="CHEBI:33019"/>
        <dbReference type="ChEBI" id="CHEBI:67143"/>
        <dbReference type="EC" id="2.7.7.84"/>
    </reaction>
</comment>
<dbReference type="AlphaFoldDB" id="A0A7K7LRA2"/>
<keyword evidence="9" id="KW-0694">RNA-binding</keyword>
<dbReference type="InterPro" id="IPR000626">
    <property type="entry name" value="Ubiquitin-like_dom"/>
</dbReference>
<dbReference type="InterPro" id="IPR029071">
    <property type="entry name" value="Ubiquitin-like_domsf"/>
</dbReference>
<gene>
    <name evidence="12" type="primary">Oasl2</name>
    <name evidence="12" type="ORF">BRAATR_R04907</name>
</gene>
<dbReference type="PRINTS" id="PR00348">
    <property type="entry name" value="UBIQUITIN"/>
</dbReference>
<dbReference type="CDD" id="cd01811">
    <property type="entry name" value="Ubl1_OASL"/>
    <property type="match status" value="1"/>
</dbReference>
<dbReference type="Proteomes" id="UP000540762">
    <property type="component" value="Unassembled WGS sequence"/>
</dbReference>
<reference evidence="12 13" key="1">
    <citation type="submission" date="2019-09" db="EMBL/GenBank/DDBJ databases">
        <title>Bird 10,000 Genomes (B10K) Project - Family phase.</title>
        <authorList>
            <person name="Zhang G."/>
        </authorList>
    </citation>
    <scope>NUCLEOTIDE SEQUENCE [LARGE SCALE GENOMIC DNA]</scope>
    <source>
        <strain evidence="12">OUT-0037</strain>
        <tissue evidence="12">Liver</tissue>
    </source>
</reference>
<evidence type="ECO:0000256" key="2">
    <source>
        <dbReference type="ARBA" id="ARBA00001946"/>
    </source>
</evidence>
<dbReference type="SUPFAM" id="SSF54236">
    <property type="entry name" value="Ubiquitin-like"/>
    <property type="match status" value="2"/>
</dbReference>
<dbReference type="GO" id="GO:0051607">
    <property type="term" value="P:defense response to virus"/>
    <property type="evidence" value="ECO:0007669"/>
    <property type="project" value="UniProtKB-KW"/>
</dbReference>
<dbReference type="GO" id="GO:0005654">
    <property type="term" value="C:nucleoplasm"/>
    <property type="evidence" value="ECO:0007669"/>
    <property type="project" value="TreeGrafter"/>
</dbReference>
<keyword evidence="8" id="KW-0391">Immunity</keyword>
<dbReference type="InterPro" id="IPR019956">
    <property type="entry name" value="Ubiquitin_dom"/>
</dbReference>
<dbReference type="SUPFAM" id="SSF81301">
    <property type="entry name" value="Nucleotidyltransferase"/>
    <property type="match status" value="1"/>
</dbReference>
<dbReference type="GO" id="GO:0003725">
    <property type="term" value="F:double-stranded RNA binding"/>
    <property type="evidence" value="ECO:0007669"/>
    <property type="project" value="TreeGrafter"/>
</dbReference>
<accession>A0A7K7LRA2</accession>
<feature type="domain" description="Ubiquitin-like" evidence="11">
    <location>
        <begin position="342"/>
        <end position="422"/>
    </location>
</feature>
<dbReference type="GO" id="GO:0005829">
    <property type="term" value="C:cytosol"/>
    <property type="evidence" value="ECO:0007669"/>
    <property type="project" value="TreeGrafter"/>
</dbReference>
<evidence type="ECO:0000256" key="3">
    <source>
        <dbReference type="ARBA" id="ARBA00004496"/>
    </source>
</evidence>
<feature type="non-terminal residue" evidence="12">
    <location>
        <position position="501"/>
    </location>
</feature>
<dbReference type="SUPFAM" id="SSF81631">
    <property type="entry name" value="PAP/OAS1 substrate-binding domain"/>
    <property type="match status" value="1"/>
</dbReference>
<dbReference type="Pfam" id="PF00240">
    <property type="entry name" value="ubiquitin"/>
    <property type="match status" value="1"/>
</dbReference>
<evidence type="ECO:0000256" key="7">
    <source>
        <dbReference type="ARBA" id="ARBA00022588"/>
    </source>
</evidence>
<dbReference type="GO" id="GO:0045087">
    <property type="term" value="P:innate immune response"/>
    <property type="evidence" value="ECO:0007669"/>
    <property type="project" value="UniProtKB-KW"/>
</dbReference>
<keyword evidence="7" id="KW-0399">Innate immunity</keyword>
<dbReference type="FunFam" id="1.10.1410.20:FF:000001">
    <property type="entry name" value="2'-5'-oligoadenylate synthetase 1"/>
    <property type="match status" value="1"/>
</dbReference>
<dbReference type="InterPro" id="IPR002934">
    <property type="entry name" value="Polymerase_NTP_transf_dom"/>
</dbReference>
<feature type="non-terminal residue" evidence="12">
    <location>
        <position position="1"/>
    </location>
</feature>
<evidence type="ECO:0000313" key="12">
    <source>
        <dbReference type="EMBL" id="NWZ33531.1"/>
    </source>
</evidence>
<dbReference type="PROSITE" id="PS50152">
    <property type="entry name" value="25A_SYNTH_3"/>
    <property type="match status" value="1"/>
</dbReference>
<evidence type="ECO:0000256" key="8">
    <source>
        <dbReference type="ARBA" id="ARBA00022859"/>
    </source>
</evidence>
<evidence type="ECO:0000256" key="6">
    <source>
        <dbReference type="ARBA" id="ARBA00022490"/>
    </source>
</evidence>
<keyword evidence="6" id="KW-0963">Cytoplasm</keyword>
<dbReference type="FunFam" id="3.30.460.10:FF:000007">
    <property type="entry name" value="2'-5'-oligoadenylate synthetase 1"/>
    <property type="match status" value="1"/>
</dbReference>
<dbReference type="InterPro" id="IPR018952">
    <property type="entry name" value="2-5-oligoAdlate_synth_1_dom2/C"/>
</dbReference>
<dbReference type="SMART" id="SM00213">
    <property type="entry name" value="UBQ"/>
    <property type="match status" value="2"/>
</dbReference>
<dbReference type="GO" id="GO:0045071">
    <property type="term" value="P:negative regulation of viral genome replication"/>
    <property type="evidence" value="ECO:0007669"/>
    <property type="project" value="TreeGrafter"/>
</dbReference>
<dbReference type="PANTHER" id="PTHR11258:SF7">
    <property type="entry name" value="2'-5'-OLIGOADENYLATE SYNTHASE-LIKE PROTEIN 2"/>
    <property type="match status" value="1"/>
</dbReference>
<dbReference type="PROSITE" id="PS00833">
    <property type="entry name" value="25A_SYNTH_2"/>
    <property type="match status" value="1"/>
</dbReference>
<dbReference type="EC" id="2.7.7.84" evidence="5"/>
<dbReference type="EMBL" id="VZSR01000223">
    <property type="protein sequence ID" value="NWZ33531.1"/>
    <property type="molecule type" value="Genomic_DNA"/>
</dbReference>
<dbReference type="Pfam" id="PF10421">
    <property type="entry name" value="OAS1_C"/>
    <property type="match status" value="1"/>
</dbReference>
<dbReference type="FunFam" id="3.10.20.90:FF:000205">
    <property type="entry name" value="2'-5'-oligoadenylate synthase-like protein 2"/>
    <property type="match status" value="1"/>
</dbReference>
<sequence>LRTVTTKNLDAWIANTLQPSQDFTTQVKETVGQICEFLKRNCFQDGIHVQKTVKGGSAGKGTALKRNSDADVVLFLSCLHSYQEQKENRRDILDLIMIRLKDCKESLWFDVHVGEPKYKGPDNTPRSLSLTLSSKETGESIDVDILPAYDALGQVTQDAPPNAEVYVRLLHACSDPGEFSPCFTELQKKFVKHYPAKLKNLLRLVKYWYKEELSPQYPNEHLPPKYALELLTIYAWEEGTGSSDCFDMAQGFRTVLELLCQHRKICIYWEKYYSLQHREIGAYVKELLCRPRPVILDPADPTGILGQGKNWDLMAQAALSYCRLLPCLENVQPWNVQPARPVTIEVMQLSGTRLKKCVSPYTTIRQLKEIIHQNWGISLYRQRLAQQEPGRSNIILEDCDTLAMHGIFYNTTLVLLQTEPQKMQVLVKDDKNRTTTYTVLPTDTVRQLKEQIQARQGPSANEQRLTYGSRELEDRHTLAHYSVKPMSTIYMLLRLRGGAGS</sequence>
<comment type="subcellular location">
    <subcellularLocation>
        <location evidence="3">Cytoplasm</location>
    </subcellularLocation>
</comment>
<evidence type="ECO:0000256" key="4">
    <source>
        <dbReference type="ARBA" id="ARBA00009526"/>
    </source>
</evidence>
<comment type="cofactor">
    <cofactor evidence="2">
        <name>Mg(2+)</name>
        <dbReference type="ChEBI" id="CHEBI:18420"/>
    </cofactor>
</comment>
<keyword evidence="10" id="KW-0051">Antiviral defense</keyword>
<dbReference type="PROSITE" id="PS50053">
    <property type="entry name" value="UBIQUITIN_2"/>
    <property type="match status" value="2"/>
</dbReference>
<comment type="similarity">
    <text evidence="4">Belongs to the 2-5A synthase family.</text>
</comment>
<evidence type="ECO:0000256" key="5">
    <source>
        <dbReference type="ARBA" id="ARBA00012577"/>
    </source>
</evidence>
<comment type="caution">
    <text evidence="12">The sequence shown here is derived from an EMBL/GenBank/DDBJ whole genome shotgun (WGS) entry which is preliminary data.</text>
</comment>
<dbReference type="InterPro" id="IPR043519">
    <property type="entry name" value="NT_sf"/>
</dbReference>
<evidence type="ECO:0000256" key="1">
    <source>
        <dbReference type="ARBA" id="ARBA00001112"/>
    </source>
</evidence>
<proteinExistence type="inferred from homology"/>
<dbReference type="InterPro" id="IPR006117">
    <property type="entry name" value="2-5OAS_C_CS"/>
</dbReference>
<name>A0A7K7LRA2_9PASS</name>
<dbReference type="Gene3D" id="1.10.1410.20">
    <property type="entry name" value="2'-5'-oligoadenylate synthetase 1, domain 2"/>
    <property type="match status" value="1"/>
</dbReference>
<feature type="domain" description="Ubiquitin-like" evidence="11">
    <location>
        <begin position="423"/>
        <end position="498"/>
    </location>
</feature>
<keyword evidence="13" id="KW-1185">Reference proteome</keyword>
<evidence type="ECO:0000256" key="10">
    <source>
        <dbReference type="ARBA" id="ARBA00023118"/>
    </source>
</evidence>
<dbReference type="GO" id="GO:0016020">
    <property type="term" value="C:membrane"/>
    <property type="evidence" value="ECO:0007669"/>
    <property type="project" value="TreeGrafter"/>
</dbReference>
<dbReference type="Gene3D" id="3.30.460.10">
    <property type="entry name" value="Beta Polymerase, domain 2"/>
    <property type="match status" value="1"/>
</dbReference>
<dbReference type="Pfam" id="PF01909">
    <property type="entry name" value="NTP_transf_2"/>
    <property type="match status" value="1"/>
</dbReference>
<dbReference type="GO" id="GO:0001730">
    <property type="term" value="F:2'-5'-oligoadenylate synthetase activity"/>
    <property type="evidence" value="ECO:0007669"/>
    <property type="project" value="UniProtKB-EC"/>
</dbReference>
<evidence type="ECO:0000313" key="13">
    <source>
        <dbReference type="Proteomes" id="UP000540762"/>
    </source>
</evidence>
<dbReference type="PANTHER" id="PTHR11258">
    <property type="entry name" value="2-5 OLIGOADENYLATE SYNTHETASE"/>
    <property type="match status" value="1"/>
</dbReference>
<dbReference type="GO" id="GO:0046872">
    <property type="term" value="F:metal ion binding"/>
    <property type="evidence" value="ECO:0007669"/>
    <property type="project" value="UniProtKB-KW"/>
</dbReference>
<evidence type="ECO:0000259" key="11">
    <source>
        <dbReference type="PROSITE" id="PS50053"/>
    </source>
</evidence>
<dbReference type="CDD" id="cd05400">
    <property type="entry name" value="NT_2-5OAS_ClassI-CCAase"/>
    <property type="match status" value="1"/>
</dbReference>
<protein>
    <recommendedName>
        <fullName evidence="5">2'-5' oligoadenylate synthase</fullName>
        <ecNumber evidence="5">2.7.7.84</ecNumber>
    </recommendedName>
</protein>
<evidence type="ECO:0000256" key="9">
    <source>
        <dbReference type="ARBA" id="ARBA00022884"/>
    </source>
</evidence>